<dbReference type="PROSITE" id="PS50929">
    <property type="entry name" value="ABC_TM1F"/>
    <property type="match status" value="1"/>
</dbReference>
<protein>
    <submittedName>
        <fullName evidence="10">ABC transporter ATP-binding protein/permease</fullName>
    </submittedName>
</protein>
<dbReference type="SMART" id="SM00382">
    <property type="entry name" value="AAA"/>
    <property type="match status" value="1"/>
</dbReference>
<feature type="transmembrane region" description="Helical" evidence="7">
    <location>
        <begin position="264"/>
        <end position="286"/>
    </location>
</feature>
<dbReference type="PANTHER" id="PTHR43394">
    <property type="entry name" value="ATP-DEPENDENT PERMEASE MDL1, MITOCHONDRIAL"/>
    <property type="match status" value="1"/>
</dbReference>
<feature type="transmembrane region" description="Helical" evidence="7">
    <location>
        <begin position="298"/>
        <end position="316"/>
    </location>
</feature>
<dbReference type="CDD" id="cd18575">
    <property type="entry name" value="ABC_6TM_bac_exporter_ABCB8_10_like"/>
    <property type="match status" value="1"/>
</dbReference>
<comment type="subcellular location">
    <subcellularLocation>
        <location evidence="1">Cell membrane</location>
        <topology evidence="1">Multi-pass membrane protein</topology>
    </subcellularLocation>
</comment>
<feature type="transmembrane region" description="Helical" evidence="7">
    <location>
        <begin position="160"/>
        <end position="178"/>
    </location>
</feature>
<dbReference type="GO" id="GO:0005524">
    <property type="term" value="F:ATP binding"/>
    <property type="evidence" value="ECO:0007669"/>
    <property type="project" value="UniProtKB-KW"/>
</dbReference>
<dbReference type="NCBIfam" id="TIGR02204">
    <property type="entry name" value="MsbA_rel"/>
    <property type="match status" value="1"/>
</dbReference>
<feature type="domain" description="ABC transporter" evidence="8">
    <location>
        <begin position="360"/>
        <end position="596"/>
    </location>
</feature>
<dbReference type="SUPFAM" id="SSF90123">
    <property type="entry name" value="ABC transporter transmembrane region"/>
    <property type="match status" value="1"/>
</dbReference>
<keyword evidence="6 7" id="KW-0472">Membrane</keyword>
<keyword evidence="5 7" id="KW-1133">Transmembrane helix</keyword>
<keyword evidence="3" id="KW-0547">Nucleotide-binding</keyword>
<feature type="transmembrane region" description="Helical" evidence="7">
    <location>
        <begin position="184"/>
        <end position="204"/>
    </location>
</feature>
<dbReference type="EMBL" id="BAAADD010000006">
    <property type="protein sequence ID" value="GAA0575432.1"/>
    <property type="molecule type" value="Genomic_DNA"/>
</dbReference>
<evidence type="ECO:0000256" key="6">
    <source>
        <dbReference type="ARBA" id="ARBA00023136"/>
    </source>
</evidence>
<reference evidence="10 11" key="1">
    <citation type="journal article" date="2019" name="Int. J. Syst. Evol. Microbiol.">
        <title>The Global Catalogue of Microorganisms (GCM) 10K type strain sequencing project: providing services to taxonomists for standard genome sequencing and annotation.</title>
        <authorList>
            <consortium name="The Broad Institute Genomics Platform"/>
            <consortium name="The Broad Institute Genome Sequencing Center for Infectious Disease"/>
            <person name="Wu L."/>
            <person name="Ma J."/>
        </authorList>
    </citation>
    <scope>NUCLEOTIDE SEQUENCE [LARGE SCALE GENOMIC DNA]</scope>
    <source>
        <strain evidence="10 11">JCM 15089</strain>
    </source>
</reference>
<feature type="transmembrane region" description="Helical" evidence="7">
    <location>
        <begin position="41"/>
        <end position="62"/>
    </location>
</feature>
<dbReference type="InterPro" id="IPR036640">
    <property type="entry name" value="ABC1_TM_sf"/>
</dbReference>
<dbReference type="Pfam" id="PF00664">
    <property type="entry name" value="ABC_membrane"/>
    <property type="match status" value="1"/>
</dbReference>
<dbReference type="InterPro" id="IPR011918">
    <property type="entry name" value="ABC_MsbA_ATP-bd"/>
</dbReference>
<evidence type="ECO:0000256" key="2">
    <source>
        <dbReference type="ARBA" id="ARBA00022692"/>
    </source>
</evidence>
<dbReference type="Gene3D" id="1.20.1560.10">
    <property type="entry name" value="ABC transporter type 1, transmembrane domain"/>
    <property type="match status" value="1"/>
</dbReference>
<dbReference type="InterPro" id="IPR003439">
    <property type="entry name" value="ABC_transporter-like_ATP-bd"/>
</dbReference>
<accession>A0ABN1EVD3</accession>
<keyword evidence="4 10" id="KW-0067">ATP-binding</keyword>
<dbReference type="SUPFAM" id="SSF52540">
    <property type="entry name" value="P-loop containing nucleoside triphosphate hydrolases"/>
    <property type="match status" value="1"/>
</dbReference>
<comment type="caution">
    <text evidence="10">The sequence shown here is derived from an EMBL/GenBank/DDBJ whole genome shotgun (WGS) entry which is preliminary data.</text>
</comment>
<name>A0ABN1EVD3_9PROT</name>
<dbReference type="InterPro" id="IPR011527">
    <property type="entry name" value="ABC1_TM_dom"/>
</dbReference>
<dbReference type="Pfam" id="PF00005">
    <property type="entry name" value="ABC_tran"/>
    <property type="match status" value="1"/>
</dbReference>
<keyword evidence="11" id="KW-1185">Reference proteome</keyword>
<evidence type="ECO:0000256" key="3">
    <source>
        <dbReference type="ARBA" id="ARBA00022741"/>
    </source>
</evidence>
<dbReference type="PANTHER" id="PTHR43394:SF1">
    <property type="entry name" value="ATP-BINDING CASSETTE SUB-FAMILY B MEMBER 10, MITOCHONDRIAL"/>
    <property type="match status" value="1"/>
</dbReference>
<evidence type="ECO:0000256" key="5">
    <source>
        <dbReference type="ARBA" id="ARBA00022989"/>
    </source>
</evidence>
<gene>
    <name evidence="10" type="ORF">GCM10008942_25330</name>
</gene>
<evidence type="ECO:0000256" key="4">
    <source>
        <dbReference type="ARBA" id="ARBA00022840"/>
    </source>
</evidence>
<evidence type="ECO:0000313" key="11">
    <source>
        <dbReference type="Proteomes" id="UP001499951"/>
    </source>
</evidence>
<dbReference type="PROSITE" id="PS50893">
    <property type="entry name" value="ABC_TRANSPORTER_2"/>
    <property type="match status" value="1"/>
</dbReference>
<feature type="transmembrane region" description="Helical" evidence="7">
    <location>
        <begin position="82"/>
        <end position="103"/>
    </location>
</feature>
<dbReference type="InterPro" id="IPR027417">
    <property type="entry name" value="P-loop_NTPase"/>
</dbReference>
<evidence type="ECO:0000313" key="10">
    <source>
        <dbReference type="EMBL" id="GAA0575432.1"/>
    </source>
</evidence>
<evidence type="ECO:0000256" key="1">
    <source>
        <dbReference type="ARBA" id="ARBA00004651"/>
    </source>
</evidence>
<dbReference type="PROSITE" id="PS00211">
    <property type="entry name" value="ABC_TRANSPORTER_1"/>
    <property type="match status" value="1"/>
</dbReference>
<evidence type="ECO:0000259" key="8">
    <source>
        <dbReference type="PROSITE" id="PS50893"/>
    </source>
</evidence>
<dbReference type="Proteomes" id="UP001499951">
    <property type="component" value="Unassembled WGS sequence"/>
</dbReference>
<organism evidence="10 11">
    <name type="scientific">Rhizomicrobium electricum</name>
    <dbReference type="NCBI Taxonomy" id="480070"/>
    <lineage>
        <taxon>Bacteria</taxon>
        <taxon>Pseudomonadati</taxon>
        <taxon>Pseudomonadota</taxon>
        <taxon>Alphaproteobacteria</taxon>
        <taxon>Micropepsales</taxon>
        <taxon>Micropepsaceae</taxon>
        <taxon>Rhizomicrobium</taxon>
    </lineage>
</organism>
<evidence type="ECO:0000256" key="7">
    <source>
        <dbReference type="SAM" id="Phobius"/>
    </source>
</evidence>
<dbReference type="Gene3D" id="3.40.50.300">
    <property type="entry name" value="P-loop containing nucleotide triphosphate hydrolases"/>
    <property type="match status" value="1"/>
</dbReference>
<evidence type="ECO:0000259" key="9">
    <source>
        <dbReference type="PROSITE" id="PS50929"/>
    </source>
</evidence>
<dbReference type="InterPro" id="IPR003593">
    <property type="entry name" value="AAA+_ATPase"/>
</dbReference>
<dbReference type="InterPro" id="IPR017871">
    <property type="entry name" value="ABC_transporter-like_CS"/>
</dbReference>
<dbReference type="RefSeq" id="WP_166935550.1">
    <property type="nucleotide sequence ID" value="NZ_BAAADD010000006.1"/>
</dbReference>
<keyword evidence="2 7" id="KW-0812">Transmembrane</keyword>
<feature type="domain" description="ABC transmembrane type-1" evidence="9">
    <location>
        <begin position="43"/>
        <end position="325"/>
    </location>
</feature>
<proteinExistence type="predicted"/>
<dbReference type="InterPro" id="IPR039421">
    <property type="entry name" value="Type_1_exporter"/>
</dbReference>
<sequence>MAESGAEYAEQVQYVAQGRAKGRSLKPLKTLVPFLKPYRGAIAAAALAMVVAAGATLVMPAMLRGLVDRGFSASQIKEISHYFFLFLAAAGVMGFAGATRFYFVTWIGERVVADIRKAVYAHVLDLTPAFFEITRTGEVLSRLSADTTLVQTVIGSSASFAIRNVLMAVAGIALMFFTSWKLTGLVVAGVLVVILPLILFGRWVRKLSRLSQDKLADTSAHASETLNAVATVQAFTREGDERKRYGTAVEDAFVVAILRTRARAVMTAVATFAVFGCIVGVGWVGAQSVLDGTMTPGQLVQFIIYAILVGGAFAAVSELWGDLQRAAGASERLVELLTVPPAIVAPLHPKVLPSPARGVVHFENVEFRYPLRPDTAALNGFSLHVEPGEAVALVGPSGAGKSTVFQLLLRFYAAQQGRIAFDGLDIADLDPHDLRRAIAMVAQDPVIFSGTIADNIRYGRPEASEADVRAAADAAAALEFVEKLPDGFATRLGERGVSLSGGQRQRLAIARAMLRNAPLLLLDEATSALDAENERLVQQGLANLMEGRTTLVIAHRLATIQRLKRIVVMDQGKVADAGSHDDLVAKGGLYARLASLQFSGAGAQKEDVIPG</sequence>